<dbReference type="GO" id="GO:0034314">
    <property type="term" value="P:Arp2/3 complex-mediated actin nucleation"/>
    <property type="evidence" value="ECO:0007669"/>
    <property type="project" value="InterPro"/>
</dbReference>
<organism evidence="10 11">
    <name type="scientific">Peronospora belbahrii</name>
    <dbReference type="NCBI Taxonomy" id="622444"/>
    <lineage>
        <taxon>Eukaryota</taxon>
        <taxon>Sar</taxon>
        <taxon>Stramenopiles</taxon>
        <taxon>Oomycota</taxon>
        <taxon>Peronosporomycetes</taxon>
        <taxon>Peronosporales</taxon>
        <taxon>Peronosporaceae</taxon>
        <taxon>Peronospora</taxon>
    </lineage>
</organism>
<dbReference type="PROSITE" id="PS50886">
    <property type="entry name" value="TRBD"/>
    <property type="match status" value="1"/>
</dbReference>
<evidence type="ECO:0000313" key="11">
    <source>
        <dbReference type="Proteomes" id="UP001160483"/>
    </source>
</evidence>
<dbReference type="Proteomes" id="UP001160483">
    <property type="component" value="Unassembled WGS sequence"/>
</dbReference>
<evidence type="ECO:0000259" key="9">
    <source>
        <dbReference type="PROSITE" id="PS50886"/>
    </source>
</evidence>
<dbReference type="GO" id="GO:0051015">
    <property type="term" value="F:actin filament binding"/>
    <property type="evidence" value="ECO:0007669"/>
    <property type="project" value="TreeGrafter"/>
</dbReference>
<feature type="domain" description="TRNA-binding" evidence="9">
    <location>
        <begin position="336"/>
        <end position="455"/>
    </location>
</feature>
<dbReference type="FunFam" id="2.40.50.140:FF:000045">
    <property type="entry name" value="Phenylalanine--tRNA ligase beta subunit"/>
    <property type="match status" value="1"/>
</dbReference>
<dbReference type="GO" id="GO:0005200">
    <property type="term" value="F:structural constituent of cytoskeleton"/>
    <property type="evidence" value="ECO:0007669"/>
    <property type="project" value="TreeGrafter"/>
</dbReference>
<evidence type="ECO:0000256" key="1">
    <source>
        <dbReference type="ARBA" id="ARBA00004245"/>
    </source>
</evidence>
<evidence type="ECO:0000256" key="3">
    <source>
        <dbReference type="ARBA" id="ARBA00022490"/>
    </source>
</evidence>
<proteinExistence type="inferred from homology"/>
<evidence type="ECO:0000256" key="2">
    <source>
        <dbReference type="ARBA" id="ARBA00007192"/>
    </source>
</evidence>
<evidence type="ECO:0000313" key="10">
    <source>
        <dbReference type="EMBL" id="CAH0482991.1"/>
    </source>
</evidence>
<dbReference type="CDD" id="cd02796">
    <property type="entry name" value="tRNA_bind_bactPheRS"/>
    <property type="match status" value="1"/>
</dbReference>
<comment type="caution">
    <text evidence="10">The sequence shown here is derived from an EMBL/GenBank/DDBJ whole genome shotgun (WGS) entry which is preliminary data.</text>
</comment>
<keyword evidence="5 8" id="KW-0694">RNA-binding</keyword>
<dbReference type="Pfam" id="PF01588">
    <property type="entry name" value="tRNA_bind"/>
    <property type="match status" value="1"/>
</dbReference>
<dbReference type="AlphaFoldDB" id="A0AAU9L7M0"/>
<keyword evidence="4 8" id="KW-0820">tRNA-binding</keyword>
<keyword evidence="6" id="KW-0009">Actin-binding</keyword>
<evidence type="ECO:0000256" key="6">
    <source>
        <dbReference type="ARBA" id="ARBA00023203"/>
    </source>
</evidence>
<accession>A0AAU9L7M0</accession>
<reference evidence="10" key="1">
    <citation type="submission" date="2021-11" db="EMBL/GenBank/DDBJ databases">
        <authorList>
            <person name="Islam A."/>
            <person name="Islam S."/>
            <person name="Flora M.S."/>
            <person name="Rahman M."/>
            <person name="Ziaur R.M."/>
            <person name="Epstein J.H."/>
            <person name="Hassan M."/>
            <person name="Klassen M."/>
            <person name="Woodard K."/>
            <person name="Webb A."/>
            <person name="Webby R.J."/>
            <person name="El Zowalaty M.E."/>
        </authorList>
    </citation>
    <scope>NUCLEOTIDE SEQUENCE</scope>
    <source>
        <strain evidence="10">Pbs3</strain>
    </source>
</reference>
<dbReference type="PANTHER" id="PTHR12058:SF0">
    <property type="entry name" value="ACTIN-RELATED PROTEIN 2_3 COMPLEX SUBUNIT 2"/>
    <property type="match status" value="1"/>
</dbReference>
<dbReference type="InterPro" id="IPR002547">
    <property type="entry name" value="tRNA-bd_dom"/>
</dbReference>
<dbReference type="GO" id="GO:0030041">
    <property type="term" value="P:actin filament polymerization"/>
    <property type="evidence" value="ECO:0007669"/>
    <property type="project" value="InterPro"/>
</dbReference>
<evidence type="ECO:0000256" key="5">
    <source>
        <dbReference type="ARBA" id="ARBA00022884"/>
    </source>
</evidence>
<dbReference type="GO" id="GO:0005885">
    <property type="term" value="C:Arp2/3 protein complex"/>
    <property type="evidence" value="ECO:0007669"/>
    <property type="project" value="InterPro"/>
</dbReference>
<dbReference type="InterPro" id="IPR033714">
    <property type="entry name" value="tRNA_bind_bactPheRS"/>
</dbReference>
<dbReference type="SUPFAM" id="SSF50249">
    <property type="entry name" value="Nucleic acid-binding proteins"/>
    <property type="match status" value="1"/>
</dbReference>
<protein>
    <recommendedName>
        <fullName evidence="9">tRNA-binding domain-containing protein</fullName>
    </recommendedName>
</protein>
<dbReference type="Gene3D" id="2.40.50.140">
    <property type="entry name" value="Nucleic acid-binding proteins"/>
    <property type="match status" value="1"/>
</dbReference>
<keyword evidence="3" id="KW-0963">Cytoplasm</keyword>
<comment type="similarity">
    <text evidence="2">Belongs to the ARPC2 family.</text>
</comment>
<sequence>MLFLESENKIIKGVLEGRIGEKAPRPVAPLEIRLCDFDDVQVCISIVDTLLTVSMAYPPYKTLEGLGAKQMFAATYPEFQLVAPKAGFDLSLQVNVDLITPSNAASFIGRISGLKRNILGAPFEQCFEALQNGNANTLGPVQIPYRRNETIYVLPQEDRIVIVYSVCFDDKTDQAIARVFLQEFVDTRRTVNNAPPVAFGKDPPLELRGAPNLRNSPDLVGYLSVVIFFTHVDTTEKRIKAATLVQSLRNYLHYHIKASKTYLHIRMRKRVDLLLQVLNRARPEKDQSKIQKKDHHGPNICSSLDCKDDRLLSLSQILSEAMIIKKQKDLPQSMTETTWNTLVIGEIVDYHPHPQADPLNVCIVNIGDEEKLLQIICGASNVRVGARIPVATVGTRLAIKEHVTGDLKKLKIKKSKLRGEISQGMICSEAELGLADESDGIFIFEADARVGSLVIEHHTIASRLIARGISVPSSYPTVAASLLQAKTEQ</sequence>
<evidence type="ECO:0000256" key="4">
    <source>
        <dbReference type="ARBA" id="ARBA00022555"/>
    </source>
</evidence>
<dbReference type="InterPro" id="IPR012340">
    <property type="entry name" value="NA-bd_OB-fold"/>
</dbReference>
<comment type="subcellular location">
    <subcellularLocation>
        <location evidence="1">Cytoplasm</location>
        <location evidence="1">Cytoskeleton</location>
    </subcellularLocation>
</comment>
<dbReference type="InterPro" id="IPR007188">
    <property type="entry name" value="ARPC2"/>
</dbReference>
<dbReference type="EMBL" id="CAKKTJ010000337">
    <property type="protein sequence ID" value="CAH0482991.1"/>
    <property type="molecule type" value="Genomic_DNA"/>
</dbReference>
<dbReference type="GO" id="GO:0000049">
    <property type="term" value="F:tRNA binding"/>
    <property type="evidence" value="ECO:0007669"/>
    <property type="project" value="UniProtKB-UniRule"/>
</dbReference>
<dbReference type="PANTHER" id="PTHR12058">
    <property type="entry name" value="ARP2/3 COMPLEX 34 KDA SUBUNIT"/>
    <property type="match status" value="1"/>
</dbReference>
<evidence type="ECO:0000256" key="8">
    <source>
        <dbReference type="PROSITE-ProRule" id="PRU00209"/>
    </source>
</evidence>
<dbReference type="InterPro" id="IPR034666">
    <property type="entry name" value="ARPC2/4"/>
</dbReference>
<evidence type="ECO:0000256" key="7">
    <source>
        <dbReference type="ARBA" id="ARBA00023212"/>
    </source>
</evidence>
<keyword evidence="7" id="KW-0206">Cytoskeleton</keyword>
<gene>
    <name evidence="10" type="ORF">PBS003_LOCUS9567</name>
</gene>
<name>A0AAU9L7M0_9STRA</name>
<dbReference type="Gene3D" id="3.30.1460.20">
    <property type="match status" value="2"/>
</dbReference>
<dbReference type="SUPFAM" id="SSF69645">
    <property type="entry name" value="Arp2/3 complex subunits"/>
    <property type="match status" value="2"/>
</dbReference>
<dbReference type="Pfam" id="PF04045">
    <property type="entry name" value="P34-Arc"/>
    <property type="match status" value="1"/>
</dbReference>